<organism evidence="4 5">
    <name type="scientific">Cervus elaphus hippelaphus</name>
    <name type="common">European red deer</name>
    <dbReference type="NCBI Taxonomy" id="46360"/>
    <lineage>
        <taxon>Eukaryota</taxon>
        <taxon>Metazoa</taxon>
        <taxon>Chordata</taxon>
        <taxon>Craniata</taxon>
        <taxon>Vertebrata</taxon>
        <taxon>Euteleostomi</taxon>
        <taxon>Mammalia</taxon>
        <taxon>Eutheria</taxon>
        <taxon>Laurasiatheria</taxon>
        <taxon>Artiodactyla</taxon>
        <taxon>Ruminantia</taxon>
        <taxon>Pecora</taxon>
        <taxon>Cervidae</taxon>
        <taxon>Cervinae</taxon>
        <taxon>Cervus</taxon>
    </lineage>
</organism>
<reference evidence="4 5" key="1">
    <citation type="journal article" date="2018" name="Mol. Genet. Genomics">
        <title>The red deer Cervus elaphus genome CerEla1.0: sequencing, annotating, genes, and chromosomes.</title>
        <authorList>
            <person name="Bana N.A."/>
            <person name="Nyiri A."/>
            <person name="Nagy J."/>
            <person name="Frank K."/>
            <person name="Nagy T."/>
            <person name="Steger V."/>
            <person name="Schiller M."/>
            <person name="Lakatos P."/>
            <person name="Sugar L."/>
            <person name="Horn P."/>
            <person name="Barta E."/>
            <person name="Orosz L."/>
        </authorList>
    </citation>
    <scope>NUCLEOTIDE SEQUENCE [LARGE SCALE GENOMIC DNA]</scope>
    <source>
        <strain evidence="4">Hungarian</strain>
    </source>
</reference>
<dbReference type="InterPro" id="IPR050227">
    <property type="entry name" value="Rab"/>
</dbReference>
<evidence type="ECO:0000256" key="1">
    <source>
        <dbReference type="ARBA" id="ARBA00022741"/>
    </source>
</evidence>
<dbReference type="EMBL" id="MKHE01000016">
    <property type="protein sequence ID" value="OWK07171.1"/>
    <property type="molecule type" value="Genomic_DNA"/>
</dbReference>
<dbReference type="SMART" id="SM00175">
    <property type="entry name" value="RAB"/>
    <property type="match status" value="1"/>
</dbReference>
<accession>A0A212CMH2</accession>
<evidence type="ECO:0000313" key="5">
    <source>
        <dbReference type="Proteomes" id="UP000242450"/>
    </source>
</evidence>
<dbReference type="GO" id="GO:0005525">
    <property type="term" value="F:GTP binding"/>
    <property type="evidence" value="ECO:0007669"/>
    <property type="project" value="UniProtKB-KW"/>
</dbReference>
<dbReference type="Proteomes" id="UP000242450">
    <property type="component" value="Chromosome 16"/>
</dbReference>
<protein>
    <submittedName>
        <fullName evidence="4">RASEF</fullName>
    </submittedName>
</protein>
<name>A0A212CMH2_CEREH</name>
<gene>
    <name evidence="4" type="ORF">Celaphus_00017070</name>
</gene>
<dbReference type="SMART" id="SM00173">
    <property type="entry name" value="RAS"/>
    <property type="match status" value="1"/>
</dbReference>
<feature type="compositionally biased region" description="Low complexity" evidence="3">
    <location>
        <begin position="98"/>
        <end position="108"/>
    </location>
</feature>
<dbReference type="AlphaFoldDB" id="A0A212CMH2"/>
<keyword evidence="5" id="KW-1185">Reference proteome</keyword>
<feature type="non-terminal residue" evidence="4">
    <location>
        <position position="274"/>
    </location>
</feature>
<dbReference type="PANTHER" id="PTHR47977">
    <property type="entry name" value="RAS-RELATED PROTEIN RAB"/>
    <property type="match status" value="1"/>
</dbReference>
<dbReference type="Pfam" id="PF08477">
    <property type="entry name" value="Roc"/>
    <property type="match status" value="1"/>
</dbReference>
<dbReference type="SUPFAM" id="SSF52540">
    <property type="entry name" value="P-loop containing nucleoside triphosphate hydrolases"/>
    <property type="match status" value="1"/>
</dbReference>
<evidence type="ECO:0000313" key="4">
    <source>
        <dbReference type="EMBL" id="OWK07171.1"/>
    </source>
</evidence>
<feature type="region of interest" description="Disordered" evidence="3">
    <location>
        <begin position="88"/>
        <end position="128"/>
    </location>
</feature>
<comment type="caution">
    <text evidence="4">The sequence shown here is derived from an EMBL/GenBank/DDBJ whole genome shotgun (WGS) entry which is preliminary data.</text>
</comment>
<keyword evidence="1" id="KW-0547">Nucleotide-binding</keyword>
<proteinExistence type="predicted"/>
<dbReference type="Gene3D" id="3.40.50.300">
    <property type="entry name" value="P-loop containing nucleotide triphosphate hydrolases"/>
    <property type="match status" value="2"/>
</dbReference>
<feature type="region of interest" description="Disordered" evidence="3">
    <location>
        <begin position="50"/>
        <end position="76"/>
    </location>
</feature>
<evidence type="ECO:0000256" key="2">
    <source>
        <dbReference type="ARBA" id="ARBA00023134"/>
    </source>
</evidence>
<evidence type="ECO:0000256" key="3">
    <source>
        <dbReference type="SAM" id="MobiDB-lite"/>
    </source>
</evidence>
<keyword evidence="2" id="KW-0342">GTP-binding</keyword>
<sequence length="274" mass="29937">MDEDCDSLALCDPMQRMNYDVDSLPESCFDSGLSTLRDSNEYDSEVEYKHQRGFQRSHGVRESFGGDASDTDVPDIRDEETYGSEGMVSILGWKPPGSASEGSVTSSSRKPISALSPQTDMVDESHKSSSSQKAYKIVLAGDAAVGKSSFLMRLCKNEFRGNTSATLDSEALRSLTSEEQMVSCCCMMLRDAAHESIPIMLVGNKADLRDAAEAEGQKCVPGYLGEKLAMFLESSSSPGIQVKEEEWVSCFEKLTLVPEGDYAKGQQMMQYVTG</sequence>
<dbReference type="OrthoDB" id="9879408at2759"/>
<dbReference type="InterPro" id="IPR027417">
    <property type="entry name" value="P-loop_NTPase"/>
</dbReference>